<dbReference type="AlphaFoldDB" id="A0AAD7WK69"/>
<sequence>MQHVVFPALPIWARSVDMVLNTSRPGERTRHGFWLAMVPRGRAPARHPACTMHLIPISSPPHLFPQLGPGILPCAAPTRSAPGHSTLHPSLPSAQLSLKTQVQKYMP</sequence>
<name>A0AAD7WK69_9TELE</name>
<evidence type="ECO:0000313" key="2">
    <source>
        <dbReference type="EMBL" id="KAJ8399029.1"/>
    </source>
</evidence>
<accession>A0AAD7WK69</accession>
<evidence type="ECO:0000313" key="3">
    <source>
        <dbReference type="Proteomes" id="UP001221898"/>
    </source>
</evidence>
<dbReference type="Proteomes" id="UP001221898">
    <property type="component" value="Unassembled WGS sequence"/>
</dbReference>
<feature type="region of interest" description="Disordered" evidence="1">
    <location>
        <begin position="75"/>
        <end position="94"/>
    </location>
</feature>
<dbReference type="EMBL" id="JAINUG010000086">
    <property type="protein sequence ID" value="KAJ8399029.1"/>
    <property type="molecule type" value="Genomic_DNA"/>
</dbReference>
<gene>
    <name evidence="2" type="ORF">AAFF_G00416960</name>
</gene>
<organism evidence="2 3">
    <name type="scientific">Aldrovandia affinis</name>
    <dbReference type="NCBI Taxonomy" id="143900"/>
    <lineage>
        <taxon>Eukaryota</taxon>
        <taxon>Metazoa</taxon>
        <taxon>Chordata</taxon>
        <taxon>Craniata</taxon>
        <taxon>Vertebrata</taxon>
        <taxon>Euteleostomi</taxon>
        <taxon>Actinopterygii</taxon>
        <taxon>Neopterygii</taxon>
        <taxon>Teleostei</taxon>
        <taxon>Notacanthiformes</taxon>
        <taxon>Halosauridae</taxon>
        <taxon>Aldrovandia</taxon>
    </lineage>
</organism>
<keyword evidence="3" id="KW-1185">Reference proteome</keyword>
<proteinExistence type="predicted"/>
<protein>
    <submittedName>
        <fullName evidence="2">Uncharacterized protein</fullName>
    </submittedName>
</protein>
<evidence type="ECO:0000256" key="1">
    <source>
        <dbReference type="SAM" id="MobiDB-lite"/>
    </source>
</evidence>
<reference evidence="2" key="1">
    <citation type="journal article" date="2023" name="Science">
        <title>Genome structures resolve the early diversification of teleost fishes.</title>
        <authorList>
            <person name="Parey E."/>
            <person name="Louis A."/>
            <person name="Montfort J."/>
            <person name="Bouchez O."/>
            <person name="Roques C."/>
            <person name="Iampietro C."/>
            <person name="Lluch J."/>
            <person name="Castinel A."/>
            <person name="Donnadieu C."/>
            <person name="Desvignes T."/>
            <person name="Floi Bucao C."/>
            <person name="Jouanno E."/>
            <person name="Wen M."/>
            <person name="Mejri S."/>
            <person name="Dirks R."/>
            <person name="Jansen H."/>
            <person name="Henkel C."/>
            <person name="Chen W.J."/>
            <person name="Zahm M."/>
            <person name="Cabau C."/>
            <person name="Klopp C."/>
            <person name="Thompson A.W."/>
            <person name="Robinson-Rechavi M."/>
            <person name="Braasch I."/>
            <person name="Lecointre G."/>
            <person name="Bobe J."/>
            <person name="Postlethwait J.H."/>
            <person name="Berthelot C."/>
            <person name="Roest Crollius H."/>
            <person name="Guiguen Y."/>
        </authorList>
    </citation>
    <scope>NUCLEOTIDE SEQUENCE</scope>
    <source>
        <strain evidence="2">NC1722</strain>
    </source>
</reference>
<comment type="caution">
    <text evidence="2">The sequence shown here is derived from an EMBL/GenBank/DDBJ whole genome shotgun (WGS) entry which is preliminary data.</text>
</comment>